<dbReference type="SUPFAM" id="SSF55874">
    <property type="entry name" value="ATPase domain of HSP90 chaperone/DNA topoisomerase II/histidine kinase"/>
    <property type="match status" value="1"/>
</dbReference>
<dbReference type="InterPro" id="IPR003594">
    <property type="entry name" value="HATPase_dom"/>
</dbReference>
<name>A0A0F0CLH5_9BACT</name>
<dbReference type="PANTHER" id="PTHR35526:SF3">
    <property type="entry name" value="ANTI-SIGMA-F FACTOR RSBW"/>
    <property type="match status" value="1"/>
</dbReference>
<protein>
    <submittedName>
        <fullName evidence="3">Anti-sigma regulatory factor, serine/threonine protein kinase</fullName>
    </submittedName>
</protein>
<dbReference type="Pfam" id="PF13581">
    <property type="entry name" value="HATPase_c_2"/>
    <property type="match status" value="1"/>
</dbReference>
<sequence length="147" mass="16722">MATEIHLEIPNSSLALRETSLTILEGLHKYFIPKEVIFDIQVAFEEAVRNAMLHGNKLSDDKKVKIDVVITEQEITIKVEDQGEGYDPSLVPDPTLEENLLKESGRGVYMIKHLMDNVSYEKQGRKIIMNKRFGRINKGDMYACGNN</sequence>
<keyword evidence="1 3" id="KW-0723">Serine/threonine-protein kinase</keyword>
<dbReference type="EMBL" id="JYNY01000403">
    <property type="protein sequence ID" value="KJJ84112.1"/>
    <property type="molecule type" value="Genomic_DNA"/>
</dbReference>
<dbReference type="CDD" id="cd16936">
    <property type="entry name" value="HATPase_RsbW-like"/>
    <property type="match status" value="1"/>
</dbReference>
<dbReference type="AlphaFoldDB" id="A0A0F0CLH5"/>
<evidence type="ECO:0000259" key="2">
    <source>
        <dbReference type="Pfam" id="PF13581"/>
    </source>
</evidence>
<evidence type="ECO:0000313" key="4">
    <source>
        <dbReference type="Proteomes" id="UP000033428"/>
    </source>
</evidence>
<keyword evidence="3" id="KW-0418">Kinase</keyword>
<dbReference type="InterPro" id="IPR036890">
    <property type="entry name" value="HATPase_C_sf"/>
</dbReference>
<organism evidence="3 4">
    <name type="scientific">Candidatus Omnitrophus magneticus</name>
    <dbReference type="NCBI Taxonomy" id="1609969"/>
    <lineage>
        <taxon>Bacteria</taxon>
        <taxon>Pseudomonadati</taxon>
        <taxon>Candidatus Omnitrophota</taxon>
        <taxon>Candidatus Omnitrophus</taxon>
    </lineage>
</organism>
<dbReference type="PANTHER" id="PTHR35526">
    <property type="entry name" value="ANTI-SIGMA-F FACTOR RSBW-RELATED"/>
    <property type="match status" value="1"/>
</dbReference>
<dbReference type="Gene3D" id="3.30.565.10">
    <property type="entry name" value="Histidine kinase-like ATPase, C-terminal domain"/>
    <property type="match status" value="1"/>
</dbReference>
<proteinExistence type="predicted"/>
<dbReference type="GO" id="GO:0004674">
    <property type="term" value="F:protein serine/threonine kinase activity"/>
    <property type="evidence" value="ECO:0007669"/>
    <property type="project" value="UniProtKB-KW"/>
</dbReference>
<evidence type="ECO:0000256" key="1">
    <source>
        <dbReference type="ARBA" id="ARBA00022527"/>
    </source>
</evidence>
<feature type="domain" description="Histidine kinase/HSP90-like ATPase" evidence="2">
    <location>
        <begin position="22"/>
        <end position="131"/>
    </location>
</feature>
<gene>
    <name evidence="3" type="ORF">OMAG_002029</name>
</gene>
<comment type="caution">
    <text evidence="3">The sequence shown here is derived from an EMBL/GenBank/DDBJ whole genome shotgun (WGS) entry which is preliminary data.</text>
</comment>
<dbReference type="Proteomes" id="UP000033428">
    <property type="component" value="Unassembled WGS sequence"/>
</dbReference>
<evidence type="ECO:0000313" key="3">
    <source>
        <dbReference type="EMBL" id="KJJ84112.1"/>
    </source>
</evidence>
<keyword evidence="4" id="KW-1185">Reference proteome</keyword>
<dbReference type="InterPro" id="IPR050267">
    <property type="entry name" value="Anti-sigma-factor_SerPK"/>
</dbReference>
<reference evidence="3 4" key="1">
    <citation type="submission" date="2015-02" db="EMBL/GenBank/DDBJ databases">
        <title>Single-cell genomics of uncultivated deep-branching MTB reveals a conserved set of magnetosome genes.</title>
        <authorList>
            <person name="Kolinko S."/>
            <person name="Richter M."/>
            <person name="Glockner F.O."/>
            <person name="Brachmann A."/>
            <person name="Schuler D."/>
        </authorList>
    </citation>
    <scope>NUCLEOTIDE SEQUENCE [LARGE SCALE GENOMIC DNA]</scope>
    <source>
        <strain evidence="3">SKK-01</strain>
    </source>
</reference>
<keyword evidence="3" id="KW-0808">Transferase</keyword>
<accession>A0A0F0CLH5</accession>